<reference evidence="7 8" key="1">
    <citation type="submission" date="2024-09" db="EMBL/GenBank/DDBJ databases">
        <authorList>
            <person name="Sun Q."/>
            <person name="Mori K."/>
        </authorList>
    </citation>
    <scope>NUCLEOTIDE SEQUENCE [LARGE SCALE GENOMIC DNA]</scope>
    <source>
        <strain evidence="7 8">CCM 8545</strain>
    </source>
</reference>
<feature type="chain" id="PRO_5046909199" description="Outer membrane protein assembly factor BamB" evidence="5">
    <location>
        <begin position="21"/>
        <end position="398"/>
    </location>
</feature>
<evidence type="ECO:0000256" key="4">
    <source>
        <dbReference type="HAMAP-Rule" id="MF_00923"/>
    </source>
</evidence>
<evidence type="ECO:0000256" key="3">
    <source>
        <dbReference type="ARBA" id="ARBA00023237"/>
    </source>
</evidence>
<comment type="caution">
    <text evidence="7">The sequence shown here is derived from an EMBL/GenBank/DDBJ whole genome shotgun (WGS) entry which is preliminary data.</text>
</comment>
<keyword evidence="2 4" id="KW-0472">Membrane</keyword>
<keyword evidence="4" id="KW-0449">Lipoprotein</keyword>
<dbReference type="NCBIfam" id="TIGR03300">
    <property type="entry name" value="assembly_YfgL"/>
    <property type="match status" value="1"/>
</dbReference>
<evidence type="ECO:0000259" key="6">
    <source>
        <dbReference type="Pfam" id="PF13360"/>
    </source>
</evidence>
<dbReference type="PANTHER" id="PTHR34512">
    <property type="entry name" value="CELL SURFACE PROTEIN"/>
    <property type="match status" value="1"/>
</dbReference>
<dbReference type="EMBL" id="JBHLXE010000108">
    <property type="protein sequence ID" value="MFC0180711.1"/>
    <property type="molecule type" value="Genomic_DNA"/>
</dbReference>
<comment type="similarity">
    <text evidence="4">Belongs to the BamB family.</text>
</comment>
<sequence length="398" mass="43598">MRMRYSLLVSVLSISLLSGCSTLKSLNPFSEELEVMAPVPEFLPEFETRTAWDSSVGKGTGEYYSTLRPAHANGIIYAADRQGKVTALSLDSGKTLWEVQLSESEGLLSRRKSALLSGGVTFHQDKVYIGTERGRLFVLNANDGSIALDVPVAGEIIARPTVQKDKILVVSTNGILQSLDINSGAEIWRATLDTPVLTLRGQSSPITIEDKFVVVGGDNGRINAFTFDLGQLVWQERVAEPVGATEIDQLGDIDSEPVFHNGIVYAIAYNSMFVAFDFDSGAAIWRAEYGSIRDFIVTDEVIYLTDQNDIIYALNTDDHQLIWKQESLNKRFVTGPALVGNNIVVADGEGFVFWLDKKTGTFVSKEKLDSSGFIANPITVGNKVILQARNGSVYAIER</sequence>
<feature type="domain" description="Pyrrolo-quinoline quinone repeat" evidence="6">
    <location>
        <begin position="82"/>
        <end position="325"/>
    </location>
</feature>
<dbReference type="Proteomes" id="UP001589758">
    <property type="component" value="Unassembled WGS sequence"/>
</dbReference>
<dbReference type="HAMAP" id="MF_00923">
    <property type="entry name" value="OM_assembly_BamB"/>
    <property type="match status" value="1"/>
</dbReference>
<keyword evidence="3 4" id="KW-0998">Cell outer membrane</keyword>
<evidence type="ECO:0000313" key="8">
    <source>
        <dbReference type="Proteomes" id="UP001589758"/>
    </source>
</evidence>
<dbReference type="Gene3D" id="2.130.10.10">
    <property type="entry name" value="YVTN repeat-like/Quinoprotein amine dehydrogenase"/>
    <property type="match status" value="1"/>
</dbReference>
<comment type="function">
    <text evidence="4">Part of the outer membrane protein assembly complex, which is involved in assembly and insertion of beta-barrel proteins into the outer membrane.</text>
</comment>
<dbReference type="InterPro" id="IPR015943">
    <property type="entry name" value="WD40/YVTN_repeat-like_dom_sf"/>
</dbReference>
<dbReference type="InterPro" id="IPR018391">
    <property type="entry name" value="PQQ_b-propeller_rpt"/>
</dbReference>
<dbReference type="NCBIfam" id="NF008351">
    <property type="entry name" value="PRK11138.1"/>
    <property type="match status" value="1"/>
</dbReference>
<evidence type="ECO:0000256" key="1">
    <source>
        <dbReference type="ARBA" id="ARBA00022729"/>
    </source>
</evidence>
<evidence type="ECO:0000256" key="5">
    <source>
        <dbReference type="SAM" id="SignalP"/>
    </source>
</evidence>
<gene>
    <name evidence="4 7" type="primary">bamB</name>
    <name evidence="7" type="ORF">ACFFIT_11580</name>
</gene>
<dbReference type="InterPro" id="IPR002372">
    <property type="entry name" value="PQQ_rpt_dom"/>
</dbReference>
<protein>
    <recommendedName>
        <fullName evidence="4">Outer membrane protein assembly factor BamB</fullName>
    </recommendedName>
</protein>
<dbReference type="InterPro" id="IPR017687">
    <property type="entry name" value="BamB"/>
</dbReference>
<proteinExistence type="inferred from homology"/>
<dbReference type="InterPro" id="IPR011047">
    <property type="entry name" value="Quinoprotein_ADH-like_sf"/>
</dbReference>
<keyword evidence="8" id="KW-1185">Reference proteome</keyword>
<name>A0ABV6CCK1_9GAMM</name>
<feature type="signal peptide" evidence="5">
    <location>
        <begin position="1"/>
        <end position="20"/>
    </location>
</feature>
<evidence type="ECO:0000256" key="2">
    <source>
        <dbReference type="ARBA" id="ARBA00023136"/>
    </source>
</evidence>
<keyword evidence="4" id="KW-0564">Palmitate</keyword>
<organism evidence="7 8">
    <name type="scientific">Thorsellia kenyensis</name>
    <dbReference type="NCBI Taxonomy" id="1549888"/>
    <lineage>
        <taxon>Bacteria</taxon>
        <taxon>Pseudomonadati</taxon>
        <taxon>Pseudomonadota</taxon>
        <taxon>Gammaproteobacteria</taxon>
        <taxon>Enterobacterales</taxon>
        <taxon>Thorselliaceae</taxon>
        <taxon>Thorsellia</taxon>
    </lineage>
</organism>
<keyword evidence="1 4" id="KW-0732">Signal</keyword>
<dbReference type="RefSeq" id="WP_385877837.1">
    <property type="nucleotide sequence ID" value="NZ_JBHLXE010000108.1"/>
</dbReference>
<dbReference type="Pfam" id="PF13360">
    <property type="entry name" value="PQQ_2"/>
    <property type="match status" value="1"/>
</dbReference>
<comment type="subunit">
    <text evidence="4">Part of the Bam complex, which is composed of the outer membrane protein BamA, and four lipoproteins BamB, BamC, BamD and BamE.</text>
</comment>
<dbReference type="PANTHER" id="PTHR34512:SF30">
    <property type="entry name" value="OUTER MEMBRANE PROTEIN ASSEMBLY FACTOR BAMB"/>
    <property type="match status" value="1"/>
</dbReference>
<dbReference type="SMART" id="SM00564">
    <property type="entry name" value="PQQ"/>
    <property type="match status" value="6"/>
</dbReference>
<evidence type="ECO:0000313" key="7">
    <source>
        <dbReference type="EMBL" id="MFC0180711.1"/>
    </source>
</evidence>
<dbReference type="PROSITE" id="PS51257">
    <property type="entry name" value="PROKAR_LIPOPROTEIN"/>
    <property type="match status" value="1"/>
</dbReference>
<dbReference type="SUPFAM" id="SSF50998">
    <property type="entry name" value="Quinoprotein alcohol dehydrogenase-like"/>
    <property type="match status" value="1"/>
</dbReference>
<accession>A0ABV6CCK1</accession>
<comment type="subcellular location">
    <subcellularLocation>
        <location evidence="4">Cell outer membrane</location>
        <topology evidence="4">Lipid-anchor</topology>
    </subcellularLocation>
</comment>